<name>A0ABR2YI83_9CHLO</name>
<dbReference type="Proteomes" id="UP001491310">
    <property type="component" value="Unassembled WGS sequence"/>
</dbReference>
<gene>
    <name evidence="1" type="ORF">WJX75_007623</name>
</gene>
<comment type="caution">
    <text evidence="1">The sequence shown here is derived from an EMBL/GenBank/DDBJ whole genome shotgun (WGS) entry which is preliminary data.</text>
</comment>
<reference evidence="1 2" key="1">
    <citation type="journal article" date="2024" name="Nat. Commun.">
        <title>Phylogenomics reveals the evolutionary origins of lichenization in chlorophyte algae.</title>
        <authorList>
            <person name="Puginier C."/>
            <person name="Libourel C."/>
            <person name="Otte J."/>
            <person name="Skaloud P."/>
            <person name="Haon M."/>
            <person name="Grisel S."/>
            <person name="Petersen M."/>
            <person name="Berrin J.G."/>
            <person name="Delaux P.M."/>
            <person name="Dal Grande F."/>
            <person name="Keller J."/>
        </authorList>
    </citation>
    <scope>NUCLEOTIDE SEQUENCE [LARGE SCALE GENOMIC DNA]</scope>
    <source>
        <strain evidence="1 2">SAG 216-7</strain>
    </source>
</reference>
<evidence type="ECO:0000313" key="1">
    <source>
        <dbReference type="EMBL" id="KAK9905855.1"/>
    </source>
</evidence>
<protein>
    <submittedName>
        <fullName evidence="1">Uncharacterized protein</fullName>
    </submittedName>
</protein>
<accession>A0ABR2YI83</accession>
<sequence>MEAHSEEVIQQVQALIDQSGLTTLPSLEEWATLSDKRQLHGMYKNHFEADAVHRTAPIPTSFLETPGTPEELLALCYSEDVLISTDALLDATMKVIYDGLLRLEIELQQLRSYGADPKIMDMPDLEYRVYLIGGAAATGTPKDTVVVYTPAVLDEGIYMANLTLPPGYFWSDVIDTPSGGPMAATAKAGGRDMVDKLNQERSPWHCPELYQKVIDAAVSGAHAMAAHRNGSLTTVARMFVRVDVVLGTYWDEKGENMFVEPLINEMDWFNSASQMIAHWATDESLESHISSWGHRLAQPLLREVARRFDETRDQTCQSGLE</sequence>
<proteinExistence type="predicted"/>
<organism evidence="1 2">
    <name type="scientific">Coccomyxa subellipsoidea</name>
    <dbReference type="NCBI Taxonomy" id="248742"/>
    <lineage>
        <taxon>Eukaryota</taxon>
        <taxon>Viridiplantae</taxon>
        <taxon>Chlorophyta</taxon>
        <taxon>core chlorophytes</taxon>
        <taxon>Trebouxiophyceae</taxon>
        <taxon>Trebouxiophyceae incertae sedis</taxon>
        <taxon>Coccomyxaceae</taxon>
        <taxon>Coccomyxa</taxon>
    </lineage>
</organism>
<keyword evidence="2" id="KW-1185">Reference proteome</keyword>
<dbReference type="EMBL" id="JALJOT010000011">
    <property type="protein sequence ID" value="KAK9905855.1"/>
    <property type="molecule type" value="Genomic_DNA"/>
</dbReference>
<evidence type="ECO:0000313" key="2">
    <source>
        <dbReference type="Proteomes" id="UP001491310"/>
    </source>
</evidence>